<evidence type="ECO:0000256" key="4">
    <source>
        <dbReference type="PROSITE-ProRule" id="PRU00335"/>
    </source>
</evidence>
<dbReference type="InterPro" id="IPR036271">
    <property type="entry name" value="Tet_transcr_reg_TetR-rel_C_sf"/>
</dbReference>
<dbReference type="SUPFAM" id="SSF48498">
    <property type="entry name" value="Tetracyclin repressor-like, C-terminal domain"/>
    <property type="match status" value="1"/>
</dbReference>
<dbReference type="PANTHER" id="PTHR30055">
    <property type="entry name" value="HTH-TYPE TRANSCRIPTIONAL REGULATOR RUTR"/>
    <property type="match status" value="1"/>
</dbReference>
<dbReference type="GO" id="GO:0003700">
    <property type="term" value="F:DNA-binding transcription factor activity"/>
    <property type="evidence" value="ECO:0007669"/>
    <property type="project" value="TreeGrafter"/>
</dbReference>
<feature type="region of interest" description="Disordered" evidence="5">
    <location>
        <begin position="1"/>
        <end position="26"/>
    </location>
</feature>
<dbReference type="GO" id="GO:0000976">
    <property type="term" value="F:transcription cis-regulatory region binding"/>
    <property type="evidence" value="ECO:0007669"/>
    <property type="project" value="TreeGrafter"/>
</dbReference>
<dbReference type="PANTHER" id="PTHR30055:SF151">
    <property type="entry name" value="TRANSCRIPTIONAL REGULATORY PROTEIN"/>
    <property type="match status" value="1"/>
</dbReference>
<evidence type="ECO:0000259" key="6">
    <source>
        <dbReference type="PROSITE" id="PS50977"/>
    </source>
</evidence>
<feature type="DNA-binding region" description="H-T-H motif" evidence="4">
    <location>
        <begin position="46"/>
        <end position="65"/>
    </location>
</feature>
<proteinExistence type="predicted"/>
<dbReference type="RefSeq" id="WP_161926432.1">
    <property type="nucleotide sequence ID" value="NZ_BJOU01000001.1"/>
</dbReference>
<feature type="domain" description="HTH tetR-type" evidence="6">
    <location>
        <begin position="23"/>
        <end position="83"/>
    </location>
</feature>
<evidence type="ECO:0000256" key="1">
    <source>
        <dbReference type="ARBA" id="ARBA00023015"/>
    </source>
</evidence>
<dbReference type="Gene3D" id="1.10.357.10">
    <property type="entry name" value="Tetracycline Repressor, domain 2"/>
    <property type="match status" value="1"/>
</dbReference>
<keyword evidence="3" id="KW-0804">Transcription</keyword>
<name>A0A7I9UV43_9ACTN</name>
<evidence type="ECO:0000256" key="2">
    <source>
        <dbReference type="ARBA" id="ARBA00023125"/>
    </source>
</evidence>
<dbReference type="SUPFAM" id="SSF46689">
    <property type="entry name" value="Homeodomain-like"/>
    <property type="match status" value="1"/>
</dbReference>
<sequence length="249" mass="27763">MAPATGKSTRPRGRPRIDGPHPPLSRDTITDAALRLVADEGFGALTMRTLAQNLDVTVRALYRHVADRQEVVDLLAARIIDLQAEHVFDVDDWRAGVRQLYRGTREAYRRIGRGVLFAFDETVTPSELPEGRILLPEQLLASLTRIGLSLPDALLWRQQFLTDVFGFALLVDYRYDRTPDELRVALAAPVPPPWLDAHPDAVAPLAREALRLPPRSADDLFEQTIARAIRTIEAMRTAPRPDTPGILDG</sequence>
<evidence type="ECO:0000256" key="5">
    <source>
        <dbReference type="SAM" id="MobiDB-lite"/>
    </source>
</evidence>
<organism evidence="7 8">
    <name type="scientific">Gordonia crocea</name>
    <dbReference type="NCBI Taxonomy" id="589162"/>
    <lineage>
        <taxon>Bacteria</taxon>
        <taxon>Bacillati</taxon>
        <taxon>Actinomycetota</taxon>
        <taxon>Actinomycetes</taxon>
        <taxon>Mycobacteriales</taxon>
        <taxon>Gordoniaceae</taxon>
        <taxon>Gordonia</taxon>
    </lineage>
</organism>
<evidence type="ECO:0000313" key="7">
    <source>
        <dbReference type="EMBL" id="GED97048.1"/>
    </source>
</evidence>
<keyword evidence="1" id="KW-0805">Transcription regulation</keyword>
<keyword evidence="8" id="KW-1185">Reference proteome</keyword>
<dbReference type="AlphaFoldDB" id="A0A7I9UV43"/>
<keyword evidence="2 4" id="KW-0238">DNA-binding</keyword>
<gene>
    <name evidence="7" type="ORF">nbrc107697_10870</name>
</gene>
<evidence type="ECO:0000256" key="3">
    <source>
        <dbReference type="ARBA" id="ARBA00023163"/>
    </source>
</evidence>
<evidence type="ECO:0000313" key="8">
    <source>
        <dbReference type="Proteomes" id="UP000444980"/>
    </source>
</evidence>
<dbReference type="OrthoDB" id="3432043at2"/>
<comment type="caution">
    <text evidence="7">The sequence shown here is derived from an EMBL/GenBank/DDBJ whole genome shotgun (WGS) entry which is preliminary data.</text>
</comment>
<accession>A0A7I9UV43</accession>
<reference evidence="8" key="1">
    <citation type="submission" date="2019-06" db="EMBL/GenBank/DDBJ databases">
        <title>Gordonia isolated from sludge of a wastewater treatment plant.</title>
        <authorList>
            <person name="Tamura T."/>
            <person name="Aoyama K."/>
            <person name="Kang Y."/>
            <person name="Saito S."/>
            <person name="Akiyama N."/>
            <person name="Yazawa K."/>
            <person name="Gonoi T."/>
            <person name="Mikami Y."/>
        </authorList>
    </citation>
    <scope>NUCLEOTIDE SEQUENCE [LARGE SCALE GENOMIC DNA]</scope>
    <source>
        <strain evidence="8">NBRC 107697</strain>
    </source>
</reference>
<dbReference type="InterPro" id="IPR001647">
    <property type="entry name" value="HTH_TetR"/>
</dbReference>
<dbReference type="PROSITE" id="PS50977">
    <property type="entry name" value="HTH_TETR_2"/>
    <property type="match status" value="1"/>
</dbReference>
<dbReference type="EMBL" id="BJOU01000001">
    <property type="protein sequence ID" value="GED97048.1"/>
    <property type="molecule type" value="Genomic_DNA"/>
</dbReference>
<dbReference type="InterPro" id="IPR009057">
    <property type="entry name" value="Homeodomain-like_sf"/>
</dbReference>
<dbReference type="Pfam" id="PF00440">
    <property type="entry name" value="TetR_N"/>
    <property type="match status" value="1"/>
</dbReference>
<dbReference type="InterPro" id="IPR050109">
    <property type="entry name" value="HTH-type_TetR-like_transc_reg"/>
</dbReference>
<dbReference type="Proteomes" id="UP000444980">
    <property type="component" value="Unassembled WGS sequence"/>
</dbReference>
<protein>
    <recommendedName>
        <fullName evidence="6">HTH tetR-type domain-containing protein</fullName>
    </recommendedName>
</protein>